<evidence type="ECO:0000256" key="8">
    <source>
        <dbReference type="ARBA" id="ARBA00032437"/>
    </source>
</evidence>
<dbReference type="InterPro" id="IPR028945">
    <property type="entry name" value="Get1"/>
</dbReference>
<organism evidence="13 14">
    <name type="scientific">Felis catus</name>
    <name type="common">Cat</name>
    <name type="synonym">Felis silvestris catus</name>
    <dbReference type="NCBI Taxonomy" id="9685"/>
    <lineage>
        <taxon>Eukaryota</taxon>
        <taxon>Metazoa</taxon>
        <taxon>Chordata</taxon>
        <taxon>Craniata</taxon>
        <taxon>Vertebrata</taxon>
        <taxon>Euteleostomi</taxon>
        <taxon>Mammalia</taxon>
        <taxon>Eutheria</taxon>
        <taxon>Laurasiatheria</taxon>
        <taxon>Carnivora</taxon>
        <taxon>Feliformia</taxon>
        <taxon>Felidae</taxon>
        <taxon>Felinae</taxon>
        <taxon>Felis</taxon>
    </lineage>
</organism>
<proteinExistence type="inferred from homology"/>
<accession>A0ABI8A7H8</accession>
<dbReference type="PANTHER" id="PTHR42650">
    <property type="entry name" value="TAIL-ANCHORED PROTEIN INSERTION RECEPTOR WRB"/>
    <property type="match status" value="1"/>
</dbReference>
<keyword evidence="10" id="KW-0175">Coiled coil</keyword>
<reference evidence="13" key="3">
    <citation type="submission" date="2025-09" db="UniProtKB">
        <authorList>
            <consortium name="Ensembl"/>
        </authorList>
    </citation>
    <scope>IDENTIFICATION</scope>
    <source>
        <strain evidence="13">breed Abyssinian</strain>
    </source>
</reference>
<name>A0ABI8A7H8_FELCA</name>
<dbReference type="Pfam" id="PF04420">
    <property type="entry name" value="CHD5"/>
    <property type="match status" value="1"/>
</dbReference>
<keyword evidence="5" id="KW-0256">Endoplasmic reticulum</keyword>
<evidence type="ECO:0000256" key="12">
    <source>
        <dbReference type="SAM" id="Phobius"/>
    </source>
</evidence>
<feature type="compositionally biased region" description="Polar residues" evidence="11">
    <location>
        <begin position="240"/>
        <end position="253"/>
    </location>
</feature>
<evidence type="ECO:0000256" key="3">
    <source>
        <dbReference type="ARBA" id="ARBA00017951"/>
    </source>
</evidence>
<evidence type="ECO:0000256" key="10">
    <source>
        <dbReference type="SAM" id="Coils"/>
    </source>
</evidence>
<reference evidence="13" key="2">
    <citation type="submission" date="2025-08" db="UniProtKB">
        <authorList>
            <consortium name="Ensembl"/>
        </authorList>
    </citation>
    <scope>IDENTIFICATION</scope>
    <source>
        <strain evidence="13">breed Abyssinian</strain>
    </source>
</reference>
<evidence type="ECO:0000256" key="11">
    <source>
        <dbReference type="SAM" id="MobiDB-lite"/>
    </source>
</evidence>
<evidence type="ECO:0000256" key="1">
    <source>
        <dbReference type="ARBA" id="ARBA00004477"/>
    </source>
</evidence>
<dbReference type="Ensembl" id="ENSFCTT00005078996.1">
    <property type="protein sequence ID" value="ENSFCTP00005055140.1"/>
    <property type="gene ID" value="ENSFCTG00005027926.1"/>
</dbReference>
<gene>
    <name evidence="13" type="primary">GET1</name>
</gene>
<evidence type="ECO:0000313" key="14">
    <source>
        <dbReference type="Proteomes" id="UP000823872"/>
    </source>
</evidence>
<evidence type="ECO:0000256" key="7">
    <source>
        <dbReference type="ARBA" id="ARBA00023136"/>
    </source>
</evidence>
<comment type="subcellular location">
    <subcellularLocation>
        <location evidence="1">Endoplasmic reticulum membrane</location>
        <topology evidence="1">Multi-pass membrane protein</topology>
    </subcellularLocation>
</comment>
<evidence type="ECO:0000256" key="4">
    <source>
        <dbReference type="ARBA" id="ARBA00022692"/>
    </source>
</evidence>
<feature type="coiled-coil region" evidence="10">
    <location>
        <begin position="65"/>
        <end position="92"/>
    </location>
</feature>
<evidence type="ECO:0000256" key="5">
    <source>
        <dbReference type="ARBA" id="ARBA00022824"/>
    </source>
</evidence>
<dbReference type="Proteomes" id="UP000823872">
    <property type="component" value="Chromosome C2"/>
</dbReference>
<dbReference type="PANTHER" id="PTHR42650:SF1">
    <property type="entry name" value="GUIDED ENTRY OF TAIL-ANCHORED PROTEINS FACTOR 1"/>
    <property type="match status" value="1"/>
</dbReference>
<feature type="transmembrane region" description="Helical" evidence="12">
    <location>
        <begin position="102"/>
        <end position="124"/>
    </location>
</feature>
<reference evidence="13 14" key="1">
    <citation type="submission" date="2021-02" db="EMBL/GenBank/DDBJ databases">
        <title>Safari Cat Assemblies.</title>
        <authorList>
            <person name="Bredemeyer K.R."/>
            <person name="Murphy W.J."/>
        </authorList>
    </citation>
    <scope>NUCLEOTIDE SEQUENCE [LARGE SCALE GENOMIC DNA]</scope>
</reference>
<comment type="similarity">
    <text evidence="2">Belongs to the WRB/GET1 family.</text>
</comment>
<dbReference type="GeneTree" id="ENSGT00390000008610"/>
<keyword evidence="6 12" id="KW-1133">Transmembrane helix</keyword>
<dbReference type="Gene3D" id="1.10.287.660">
    <property type="entry name" value="Helix hairpin bin"/>
    <property type="match status" value="1"/>
</dbReference>
<dbReference type="InterPro" id="IPR029012">
    <property type="entry name" value="Helix_hairpin_bin_sf"/>
</dbReference>
<protein>
    <recommendedName>
        <fullName evidence="3">Guided entry of tail-anchored proteins factor 1</fullName>
    </recommendedName>
    <alternativeName>
        <fullName evidence="8">Tail-anchored protein insertion receptor WRB</fullName>
    </alternativeName>
    <alternativeName>
        <fullName evidence="9">Tryptophan-rich basic protein</fullName>
    </alternativeName>
</protein>
<evidence type="ECO:0000313" key="13">
    <source>
        <dbReference type="Ensembl" id="ENSFCTP00005055140.1"/>
    </source>
</evidence>
<evidence type="ECO:0000256" key="9">
    <source>
        <dbReference type="ARBA" id="ARBA00033006"/>
    </source>
</evidence>
<sequence length="275" mass="31455">MSAAEADRWAWLLVLSFVFGCNVLRILLPSFSSFMSRVLQKDAEQESQMRAEIQGMKQELSTVNMMDEFARYARLERKINKMTDKLKTHVKARTAQLAKIKWVISVAFYVLQAALMVSLIWKYYSVPVAVVPSKWITPLDRLVAFPTRVAGSTPRMEPSAGLELMTLRWRPELRSRVRCLTSGATPVPLKLLPLKALGPTVEPRIRWHLKALASTDNKRRWPRFDLRSRGHERHRPRSVPATQVPGTPLVRTSHSSDEGKRFQRVRGLFLLLPTG</sequence>
<feature type="region of interest" description="Disordered" evidence="11">
    <location>
        <begin position="226"/>
        <end position="258"/>
    </location>
</feature>
<keyword evidence="14" id="KW-1185">Reference proteome</keyword>
<evidence type="ECO:0000256" key="2">
    <source>
        <dbReference type="ARBA" id="ARBA00010799"/>
    </source>
</evidence>
<evidence type="ECO:0000256" key="6">
    <source>
        <dbReference type="ARBA" id="ARBA00022989"/>
    </source>
</evidence>
<feature type="transmembrane region" description="Helical" evidence="12">
    <location>
        <begin position="12"/>
        <end position="31"/>
    </location>
</feature>
<keyword evidence="4 12" id="KW-0812">Transmembrane</keyword>
<keyword evidence="7 12" id="KW-0472">Membrane</keyword>